<proteinExistence type="predicted"/>
<gene>
    <name evidence="2" type="ORF">H1R20_g6650</name>
</gene>
<accession>A0A9W8JCR8</accession>
<dbReference type="EMBL" id="JANBPK010000840">
    <property type="protein sequence ID" value="KAJ2930449.1"/>
    <property type="molecule type" value="Genomic_DNA"/>
</dbReference>
<protein>
    <submittedName>
        <fullName evidence="2">Uncharacterized protein</fullName>
    </submittedName>
</protein>
<dbReference type="Proteomes" id="UP001140091">
    <property type="component" value="Unassembled WGS sequence"/>
</dbReference>
<keyword evidence="3" id="KW-1185">Reference proteome</keyword>
<sequence>MPQTARKQALTATSPGQSKLRGGGRDLSDDQMDDEEYTGVNVPQIRQEAKGGGKRGGLRG</sequence>
<feature type="non-terminal residue" evidence="2">
    <location>
        <position position="60"/>
    </location>
</feature>
<reference evidence="2" key="1">
    <citation type="submission" date="2022-06" db="EMBL/GenBank/DDBJ databases">
        <title>Genome Sequence of Candolleomyces eurysporus.</title>
        <authorList>
            <person name="Buettner E."/>
        </authorList>
    </citation>
    <scope>NUCLEOTIDE SEQUENCE</scope>
    <source>
        <strain evidence="2">VTCC 930004</strain>
    </source>
</reference>
<dbReference type="AlphaFoldDB" id="A0A9W8JCR8"/>
<feature type="compositionally biased region" description="Polar residues" evidence="1">
    <location>
        <begin position="1"/>
        <end position="17"/>
    </location>
</feature>
<organism evidence="2 3">
    <name type="scientific">Candolleomyces eurysporus</name>
    <dbReference type="NCBI Taxonomy" id="2828524"/>
    <lineage>
        <taxon>Eukaryota</taxon>
        <taxon>Fungi</taxon>
        <taxon>Dikarya</taxon>
        <taxon>Basidiomycota</taxon>
        <taxon>Agaricomycotina</taxon>
        <taxon>Agaricomycetes</taxon>
        <taxon>Agaricomycetidae</taxon>
        <taxon>Agaricales</taxon>
        <taxon>Agaricineae</taxon>
        <taxon>Psathyrellaceae</taxon>
        <taxon>Candolleomyces</taxon>
    </lineage>
</organism>
<comment type="caution">
    <text evidence="2">The sequence shown here is derived from an EMBL/GenBank/DDBJ whole genome shotgun (WGS) entry which is preliminary data.</text>
</comment>
<feature type="region of interest" description="Disordered" evidence="1">
    <location>
        <begin position="1"/>
        <end position="60"/>
    </location>
</feature>
<name>A0A9W8JCR8_9AGAR</name>
<evidence type="ECO:0000313" key="2">
    <source>
        <dbReference type="EMBL" id="KAJ2930449.1"/>
    </source>
</evidence>
<evidence type="ECO:0000256" key="1">
    <source>
        <dbReference type="SAM" id="MobiDB-lite"/>
    </source>
</evidence>
<evidence type="ECO:0000313" key="3">
    <source>
        <dbReference type="Proteomes" id="UP001140091"/>
    </source>
</evidence>